<comment type="caution">
    <text evidence="1">The sequence shown here is derived from an EMBL/GenBank/DDBJ whole genome shotgun (WGS) entry which is preliminary data.</text>
</comment>
<dbReference type="SUPFAM" id="SSF48371">
    <property type="entry name" value="ARM repeat"/>
    <property type="match status" value="1"/>
</dbReference>
<evidence type="ECO:0000313" key="2">
    <source>
        <dbReference type="Proteomes" id="UP000029725"/>
    </source>
</evidence>
<dbReference type="InterPro" id="IPR011989">
    <property type="entry name" value="ARM-like"/>
</dbReference>
<dbReference type="Proteomes" id="UP000029725">
    <property type="component" value="Unassembled WGS sequence"/>
</dbReference>
<dbReference type="AlphaFoldDB" id="A0A098VZ64"/>
<dbReference type="RefSeq" id="XP_013239467.1">
    <property type="nucleotide sequence ID" value="XM_013384013.1"/>
</dbReference>
<sequence length="412" mass="46568">MASVIVSSIAKYDYPAMWQELIPSIIDILFLSMQNGDLFQLCRGWKLLHLILKRLYIQGLPSKKLTYISIIELSLAMVNLYPSSLQKCNGLLASSIELSLRCVRLTILGAYRDYGSPQNKCFSESNLPLLRGLLFSLGKFSFSHRTTVDEYYSFSQECDLEACLNDPEEMLVLFRPKKGLYTSKESTKDEKPDFPLSGVFNGPSNCINVSISNQLRKFSKKLYKALSCLHPSFPVDWENDSLETIIKRLLIFDFPIKDEGEVLSFNSFLLKRYFPALPTDPYFSSRVFSSFSLLSMTFMSELACSKTIAPILSEEALKSIYAYLCSILCSSFNFGQKVNYHLPILRYFCAVSIGSLLCFCRSTLHGLDAVILGISNLLFEFQDLDLQCDLLDITKELVSLTAGERKPGQLAD</sequence>
<dbReference type="HOGENOM" id="CLU_667452_0_0_1"/>
<accession>A0A098VZ64</accession>
<gene>
    <name evidence="1" type="ORF">DI09_116p70</name>
</gene>
<proteinExistence type="predicted"/>
<reference evidence="1 2" key="1">
    <citation type="submission" date="2014-04" db="EMBL/GenBank/DDBJ databases">
        <title>A new species of microsporidia sheds light on the evolution of extreme parasitism.</title>
        <authorList>
            <person name="Haag K.L."/>
            <person name="James T.Y."/>
            <person name="Larsson R."/>
            <person name="Schaer T.M."/>
            <person name="Refardt D."/>
            <person name="Pombert J.-F."/>
            <person name="Ebert D."/>
        </authorList>
    </citation>
    <scope>NUCLEOTIDE SEQUENCE [LARGE SCALE GENOMIC DNA]</scope>
    <source>
        <strain evidence="1 2">UGP3</strain>
        <tissue evidence="1">Spores</tissue>
    </source>
</reference>
<dbReference type="Gene3D" id="1.25.10.10">
    <property type="entry name" value="Leucine-rich Repeat Variant"/>
    <property type="match status" value="1"/>
</dbReference>
<dbReference type="EMBL" id="JMKJ01000018">
    <property type="protein sequence ID" value="KGG53031.1"/>
    <property type="molecule type" value="Genomic_DNA"/>
</dbReference>
<dbReference type="VEuPathDB" id="MicrosporidiaDB:DI09_116p70"/>
<evidence type="ECO:0000313" key="1">
    <source>
        <dbReference type="EMBL" id="KGG53031.1"/>
    </source>
</evidence>
<dbReference type="InterPro" id="IPR016024">
    <property type="entry name" value="ARM-type_fold"/>
</dbReference>
<dbReference type="OrthoDB" id="361693at2759"/>
<protein>
    <submittedName>
        <fullName evidence="1">Uncharacterized protein</fullName>
    </submittedName>
</protein>
<keyword evidence="2" id="KW-1185">Reference proteome</keyword>
<name>A0A098VZ64_9MICR</name>
<dbReference type="GeneID" id="25258087"/>
<organism evidence="1 2">
    <name type="scientific">Mitosporidium daphniae</name>
    <dbReference type="NCBI Taxonomy" id="1485682"/>
    <lineage>
        <taxon>Eukaryota</taxon>
        <taxon>Fungi</taxon>
        <taxon>Fungi incertae sedis</taxon>
        <taxon>Microsporidia</taxon>
        <taxon>Mitosporidium</taxon>
    </lineage>
</organism>